<dbReference type="Gene3D" id="3.90.550.50">
    <property type="match status" value="1"/>
</dbReference>
<dbReference type="PANTHER" id="PTHR11214:SF349">
    <property type="entry name" value="BETA-1,3-GALACTOSYLTRANSFERASE BRN"/>
    <property type="match status" value="1"/>
</dbReference>
<evidence type="ECO:0000256" key="3">
    <source>
        <dbReference type="ARBA" id="ARBA00022676"/>
    </source>
</evidence>
<organism evidence="11">
    <name type="scientific">Lygus hesperus</name>
    <name type="common">Western plant bug</name>
    <dbReference type="NCBI Taxonomy" id="30085"/>
    <lineage>
        <taxon>Eukaryota</taxon>
        <taxon>Metazoa</taxon>
        <taxon>Ecdysozoa</taxon>
        <taxon>Arthropoda</taxon>
        <taxon>Hexapoda</taxon>
        <taxon>Insecta</taxon>
        <taxon>Pterygota</taxon>
        <taxon>Neoptera</taxon>
        <taxon>Paraneoptera</taxon>
        <taxon>Hemiptera</taxon>
        <taxon>Heteroptera</taxon>
        <taxon>Panheteroptera</taxon>
        <taxon>Cimicomorpha</taxon>
        <taxon>Miridae</taxon>
        <taxon>Mirini</taxon>
        <taxon>Lygus</taxon>
    </lineage>
</organism>
<evidence type="ECO:0000313" key="11">
    <source>
        <dbReference type="EMBL" id="JAG35355.1"/>
    </source>
</evidence>
<evidence type="ECO:0000256" key="4">
    <source>
        <dbReference type="ARBA" id="ARBA00022679"/>
    </source>
</evidence>
<evidence type="ECO:0000256" key="6">
    <source>
        <dbReference type="ARBA" id="ARBA00022968"/>
    </source>
</evidence>
<dbReference type="GO" id="GO:0016758">
    <property type="term" value="F:hexosyltransferase activity"/>
    <property type="evidence" value="ECO:0007669"/>
    <property type="project" value="InterPro"/>
</dbReference>
<reference evidence="11" key="2">
    <citation type="submission" date="2014-07" db="EMBL/GenBank/DDBJ databases">
        <authorList>
            <person name="Hull J."/>
        </authorList>
    </citation>
    <scope>NUCLEOTIDE SEQUENCE</scope>
</reference>
<keyword evidence="7" id="KW-1133">Transmembrane helix</keyword>
<keyword evidence="5" id="KW-0812">Transmembrane</keyword>
<keyword evidence="4 11" id="KW-0808">Transferase</keyword>
<dbReference type="GO" id="GO:0006493">
    <property type="term" value="P:protein O-linked glycosylation"/>
    <property type="evidence" value="ECO:0007669"/>
    <property type="project" value="TreeGrafter"/>
</dbReference>
<dbReference type="Pfam" id="PF01762">
    <property type="entry name" value="Galactosyl_T"/>
    <property type="match status" value="2"/>
</dbReference>
<dbReference type="EC" id="2.4.1.-" evidence="10"/>
<evidence type="ECO:0000256" key="9">
    <source>
        <dbReference type="ARBA" id="ARBA00023136"/>
    </source>
</evidence>
<name>A0A0A9Z0L6_LYGHE</name>
<dbReference type="GO" id="GO:0000139">
    <property type="term" value="C:Golgi membrane"/>
    <property type="evidence" value="ECO:0007669"/>
    <property type="project" value="UniProtKB-SubCell"/>
</dbReference>
<dbReference type="EMBL" id="GBHO01008249">
    <property type="protein sequence ID" value="JAG35355.1"/>
    <property type="molecule type" value="Transcribed_RNA"/>
</dbReference>
<evidence type="ECO:0000256" key="1">
    <source>
        <dbReference type="ARBA" id="ARBA00004323"/>
    </source>
</evidence>
<keyword evidence="8 10" id="KW-0333">Golgi apparatus</keyword>
<keyword evidence="6" id="KW-0735">Signal-anchor</keyword>
<evidence type="ECO:0000256" key="2">
    <source>
        <dbReference type="ARBA" id="ARBA00008661"/>
    </source>
</evidence>
<accession>A0A0A9Z0L6</accession>
<evidence type="ECO:0000256" key="10">
    <source>
        <dbReference type="RuleBase" id="RU363063"/>
    </source>
</evidence>
<evidence type="ECO:0000256" key="8">
    <source>
        <dbReference type="ARBA" id="ARBA00023034"/>
    </source>
</evidence>
<reference evidence="11" key="1">
    <citation type="journal article" date="2014" name="PLoS ONE">
        <title>Transcriptome-Based Identification of ABC Transporters in the Western Tarnished Plant Bug Lygus hesperus.</title>
        <authorList>
            <person name="Hull J.J."/>
            <person name="Chaney K."/>
            <person name="Geib S.M."/>
            <person name="Fabrick J.A."/>
            <person name="Brent C.S."/>
            <person name="Walsh D."/>
            <person name="Lavine L.C."/>
        </authorList>
    </citation>
    <scope>NUCLEOTIDE SEQUENCE</scope>
</reference>
<dbReference type="PANTHER" id="PTHR11214">
    <property type="entry name" value="BETA-1,3-N-ACETYLGLUCOSAMINYLTRANSFERASE"/>
    <property type="match status" value="1"/>
</dbReference>
<keyword evidence="3 10" id="KW-0328">Glycosyltransferase</keyword>
<comment type="subcellular location">
    <subcellularLocation>
        <location evidence="1 10">Golgi apparatus membrane</location>
        <topology evidence="1 10">Single-pass type II membrane protein</topology>
    </subcellularLocation>
</comment>
<keyword evidence="9" id="KW-0472">Membrane</keyword>
<gene>
    <name evidence="11" type="primary">brn</name>
    <name evidence="11" type="ORF">CM83_49994</name>
</gene>
<evidence type="ECO:0000256" key="7">
    <source>
        <dbReference type="ARBA" id="ARBA00022989"/>
    </source>
</evidence>
<sequence>MRISSMFVSFVKSRQRQCAAVLALYLLYYFGVFAMMFQSNIAKFDYPLNEPIADYVQYWIDNKSPIREPINTYDFQFIHKAQDKCSVDSDTKLRIVYLVKSAVPHFDRRDAIRKSWGFERRFSDVEMRTLFVLGATTDVDLQKRVNEESAKNGDIVQATFIDNYYNNTIKTMMAITWAVKYCPSSKFYFFSDDDMYVSTKNVLRFVRNPLQYPRYLEEQMAVRRKNMKRKKQDLNETKMVRGLKQIVDIDLPDDAELYAGYVFRNSRPHRHQSSKWYLPLSEYPYNYFPPYVTAGAFVLTNPVLRKFYYGSFYTKHFRFDDIYLAILARKLNIVPVHSDSFYFEKKKPYDVFGYQYVVASHGYSDTAELQEVWHQQKSAGNA</sequence>
<dbReference type="InterPro" id="IPR002659">
    <property type="entry name" value="Glyco_trans_31"/>
</dbReference>
<dbReference type="AlphaFoldDB" id="A0A0A9Z0L6"/>
<comment type="similarity">
    <text evidence="2 10">Belongs to the glycosyltransferase 31 family.</text>
</comment>
<dbReference type="GO" id="GO:0008194">
    <property type="term" value="F:UDP-glycosyltransferase activity"/>
    <property type="evidence" value="ECO:0007669"/>
    <property type="project" value="TreeGrafter"/>
</dbReference>
<proteinExistence type="inferred from homology"/>
<evidence type="ECO:0000256" key="5">
    <source>
        <dbReference type="ARBA" id="ARBA00022692"/>
    </source>
</evidence>
<protein>
    <recommendedName>
        <fullName evidence="10">Hexosyltransferase</fullName>
        <ecNumber evidence="10">2.4.1.-</ecNumber>
    </recommendedName>
</protein>